<name>A0A0M4LZH7_9GAMM</name>
<dbReference type="Gene3D" id="3.90.550.10">
    <property type="entry name" value="Spore Coat Polysaccharide Biosynthesis Protein SpsA, Chain A"/>
    <property type="match status" value="1"/>
</dbReference>
<dbReference type="InterPro" id="IPR018294">
    <property type="entry name" value="ISPD_synthase_CS"/>
</dbReference>
<proteinExistence type="inferred from homology"/>
<feature type="site" description="Positions MEP for the nucleophilic attack" evidence="7">
    <location>
        <position position="159"/>
    </location>
</feature>
<dbReference type="GO" id="GO:0050518">
    <property type="term" value="F:2-C-methyl-D-erythritol 4-phosphate cytidylyltransferase activity"/>
    <property type="evidence" value="ECO:0007669"/>
    <property type="project" value="UniProtKB-UniRule"/>
</dbReference>
<dbReference type="Pfam" id="PF01128">
    <property type="entry name" value="IspD"/>
    <property type="match status" value="1"/>
</dbReference>
<dbReference type="FunFam" id="3.90.550.10:FF:000003">
    <property type="entry name" value="2-C-methyl-D-erythritol 4-phosphate cytidylyltransferase"/>
    <property type="match status" value="1"/>
</dbReference>
<protein>
    <recommendedName>
        <fullName evidence="7">2-C-methyl-D-erythritol 4-phosphate cytidylyltransferase</fullName>
        <ecNumber evidence="7">2.7.7.60</ecNumber>
    </recommendedName>
    <alternativeName>
        <fullName evidence="7">4-diphosphocytidyl-2C-methyl-D-erythritol synthase</fullName>
    </alternativeName>
    <alternativeName>
        <fullName evidence="7">MEP cytidylyltransferase</fullName>
        <shortName evidence="7">MCT</shortName>
    </alternativeName>
</protein>
<dbReference type="InterPro" id="IPR001228">
    <property type="entry name" value="IspD"/>
</dbReference>
<dbReference type="STRING" id="1125411.W908_02595"/>
<evidence type="ECO:0000256" key="5">
    <source>
        <dbReference type="ARBA" id="ARBA00022695"/>
    </source>
</evidence>
<dbReference type="UniPathway" id="UPA00056">
    <property type="reaction ID" value="UER00093"/>
</dbReference>
<dbReference type="OrthoDB" id="9806837at2"/>
<evidence type="ECO:0000313" key="8">
    <source>
        <dbReference type="EMBL" id="ALE01587.1"/>
    </source>
</evidence>
<dbReference type="SUPFAM" id="SSF53448">
    <property type="entry name" value="Nucleotide-diphospho-sugar transferases"/>
    <property type="match status" value="1"/>
</dbReference>
<dbReference type="NCBIfam" id="TIGR00453">
    <property type="entry name" value="ispD"/>
    <property type="match status" value="1"/>
</dbReference>
<dbReference type="PANTHER" id="PTHR32125:SF4">
    <property type="entry name" value="2-C-METHYL-D-ERYTHRITOL 4-PHOSPHATE CYTIDYLYLTRANSFERASE, CHLOROPLASTIC"/>
    <property type="match status" value="1"/>
</dbReference>
<dbReference type="InterPro" id="IPR029044">
    <property type="entry name" value="Nucleotide-diphossugar_trans"/>
</dbReference>
<feature type="site" description="Transition state stabilizer" evidence="7">
    <location>
        <position position="25"/>
    </location>
</feature>
<dbReference type="EC" id="2.7.7.60" evidence="7"/>
<feature type="site" description="Positions MEP for the nucleophilic attack" evidence="7">
    <location>
        <position position="215"/>
    </location>
</feature>
<comment type="similarity">
    <text evidence="3 7">Belongs to the IspD/TarI cytidylyltransferase family. IspD subfamily.</text>
</comment>
<keyword evidence="6 7" id="KW-0414">Isoprene biosynthesis</keyword>
<evidence type="ECO:0000256" key="2">
    <source>
        <dbReference type="ARBA" id="ARBA00004787"/>
    </source>
</evidence>
<dbReference type="HAMAP" id="MF_00108">
    <property type="entry name" value="IspD"/>
    <property type="match status" value="1"/>
</dbReference>
<feature type="site" description="Transition state stabilizer" evidence="7">
    <location>
        <position position="18"/>
    </location>
</feature>
<evidence type="ECO:0000313" key="9">
    <source>
        <dbReference type="Proteomes" id="UP000068905"/>
    </source>
</evidence>
<evidence type="ECO:0000256" key="1">
    <source>
        <dbReference type="ARBA" id="ARBA00001282"/>
    </source>
</evidence>
<sequence length="232" mass="25805">MNKDKYFLIVPASGVGIRMGSSVPKQYLKLENGLTIIDQSLKTLLEINLISGFIVSLSRTDSFFKSSSFFNHSKLLEAVEGGKERFNSVLNALNSLNKYAQPNDWVLVHDSVRPCTKKSDIEKLIREVSNDSVGGILATRAIDTVKEKNATGPISTIDRKKLYMAQTPQMFRFGILKEAIESSIKLDNKITDESEAIEKLGHSVKIIDGSSSNIKITSKDDIDLANYFLKKL</sequence>
<evidence type="ECO:0000256" key="7">
    <source>
        <dbReference type="HAMAP-Rule" id="MF_00108"/>
    </source>
</evidence>
<comment type="function">
    <text evidence="7">Catalyzes the formation of 4-diphosphocytidyl-2-C-methyl-D-erythritol from CTP and 2-C-methyl-D-erythritol 4-phosphate (MEP).</text>
</comment>
<dbReference type="GO" id="GO:0019288">
    <property type="term" value="P:isopentenyl diphosphate biosynthetic process, methylerythritol 4-phosphate pathway"/>
    <property type="evidence" value="ECO:0007669"/>
    <property type="project" value="UniProtKB-UniRule"/>
</dbReference>
<comment type="catalytic activity">
    <reaction evidence="1 7">
        <text>2-C-methyl-D-erythritol 4-phosphate + CTP + H(+) = 4-CDP-2-C-methyl-D-erythritol + diphosphate</text>
        <dbReference type="Rhea" id="RHEA:13429"/>
        <dbReference type="ChEBI" id="CHEBI:15378"/>
        <dbReference type="ChEBI" id="CHEBI:33019"/>
        <dbReference type="ChEBI" id="CHEBI:37563"/>
        <dbReference type="ChEBI" id="CHEBI:57823"/>
        <dbReference type="ChEBI" id="CHEBI:58262"/>
        <dbReference type="EC" id="2.7.7.60"/>
    </reaction>
</comment>
<accession>A0A0M4LZH7</accession>
<keyword evidence="9" id="KW-1185">Reference proteome</keyword>
<dbReference type="InterPro" id="IPR034683">
    <property type="entry name" value="IspD/TarI"/>
</dbReference>
<dbReference type="Proteomes" id="UP000068905">
    <property type="component" value="Chromosome"/>
</dbReference>
<dbReference type="InterPro" id="IPR050088">
    <property type="entry name" value="IspD/TarI_cytidylyltransf_bact"/>
</dbReference>
<keyword evidence="5 7" id="KW-0548">Nucleotidyltransferase</keyword>
<dbReference type="EMBL" id="CP006911">
    <property type="protein sequence ID" value="ALE01587.1"/>
    <property type="molecule type" value="Genomic_DNA"/>
</dbReference>
<comment type="pathway">
    <text evidence="2 7">Isoprenoid biosynthesis; isopentenyl diphosphate biosynthesis via DXP pathway; isopentenyl diphosphate from 1-deoxy-D-xylulose 5-phosphate: step 2/6.</text>
</comment>
<dbReference type="PROSITE" id="PS01295">
    <property type="entry name" value="ISPD"/>
    <property type="match status" value="1"/>
</dbReference>
<organism evidence="8 9">
    <name type="scientific">Candidatus Pseudothioglobus singularis PS1</name>
    <dbReference type="NCBI Taxonomy" id="1125411"/>
    <lineage>
        <taxon>Bacteria</taxon>
        <taxon>Pseudomonadati</taxon>
        <taxon>Pseudomonadota</taxon>
        <taxon>Gammaproteobacteria</taxon>
        <taxon>Candidatus Pseudothioglobaceae</taxon>
        <taxon>Candidatus Pseudothioglobus</taxon>
    </lineage>
</organism>
<dbReference type="RefSeq" id="WP_053819798.1">
    <property type="nucleotide sequence ID" value="NZ_CP006911.1"/>
</dbReference>
<evidence type="ECO:0000256" key="3">
    <source>
        <dbReference type="ARBA" id="ARBA00009789"/>
    </source>
</evidence>
<keyword evidence="4 7" id="KW-0808">Transferase</keyword>
<dbReference type="AlphaFoldDB" id="A0A0M4LZH7"/>
<evidence type="ECO:0000256" key="4">
    <source>
        <dbReference type="ARBA" id="ARBA00022679"/>
    </source>
</evidence>
<gene>
    <name evidence="7" type="primary">ispD</name>
    <name evidence="8" type="ORF">W908_02595</name>
</gene>
<dbReference type="KEGG" id="tsn:W908_02595"/>
<dbReference type="CDD" id="cd02516">
    <property type="entry name" value="CDP-ME_synthetase"/>
    <property type="match status" value="1"/>
</dbReference>
<reference evidence="8 9" key="1">
    <citation type="journal article" date="2015" name="Genome Announc.">
        <title>Genome Sequence of 'Candidatus Thioglobus singularis' Strain PS1, a Mixotroph from the SUP05 Clade of Marine Gammaproteobacteria.</title>
        <authorList>
            <person name="Marshall K.T."/>
            <person name="Morris R.M."/>
        </authorList>
    </citation>
    <scope>NUCLEOTIDE SEQUENCE [LARGE SCALE GENOMIC DNA]</scope>
    <source>
        <strain evidence="8 9">PS1</strain>
    </source>
</reference>
<dbReference type="PANTHER" id="PTHR32125">
    <property type="entry name" value="2-C-METHYL-D-ERYTHRITOL 4-PHOSPHATE CYTIDYLYLTRANSFERASE, CHLOROPLASTIC"/>
    <property type="match status" value="1"/>
</dbReference>
<evidence type="ECO:0000256" key="6">
    <source>
        <dbReference type="ARBA" id="ARBA00023229"/>
    </source>
</evidence>